<organism evidence="1 2">
    <name type="scientific">Naganishia friedmannii</name>
    <dbReference type="NCBI Taxonomy" id="89922"/>
    <lineage>
        <taxon>Eukaryota</taxon>
        <taxon>Fungi</taxon>
        <taxon>Dikarya</taxon>
        <taxon>Basidiomycota</taxon>
        <taxon>Agaricomycotina</taxon>
        <taxon>Tremellomycetes</taxon>
        <taxon>Filobasidiales</taxon>
        <taxon>Filobasidiaceae</taxon>
        <taxon>Naganishia</taxon>
    </lineage>
</organism>
<keyword evidence="2" id="KW-1185">Reference proteome</keyword>
<comment type="caution">
    <text evidence="1">The sequence shown here is derived from an EMBL/GenBank/DDBJ whole genome shotgun (WGS) entry which is preliminary data.</text>
</comment>
<accession>A0ACC2V056</accession>
<gene>
    <name evidence="1" type="ORF">QFC21_006884</name>
</gene>
<evidence type="ECO:0000313" key="1">
    <source>
        <dbReference type="EMBL" id="KAJ9092382.1"/>
    </source>
</evidence>
<dbReference type="Proteomes" id="UP001227268">
    <property type="component" value="Unassembled WGS sequence"/>
</dbReference>
<name>A0ACC2V056_9TREE</name>
<dbReference type="EMBL" id="JASBWT010000039">
    <property type="protein sequence ID" value="KAJ9092382.1"/>
    <property type="molecule type" value="Genomic_DNA"/>
</dbReference>
<proteinExistence type="predicted"/>
<sequence length="358" mass="38679">MPDDTESSGIGWVEVRDGKGIVEGGTAMEGETIDVDTVGKFVERGSTSDKDTVVEAMVVKSVPVVEEGFWVVAGILAVLYADNSAVKIEEEPIADVEVRVNDTVSSVVVDGILDDTAVLSSAVEDAEIPVVSDKTNDDNVPSVADGRSDEIAALDVMVAREVVSEGEDANPDVISNVAEDGPISDVVEEAVEEGRVPGMVVGPAEMVPNDDVPINDDRTSDEESKDDDMAEIEVVKANRVVVESGKGGMFDDKGIAAEEVGNGEIDGAGKDKNVEVEETSDEKADIGEEKVESTLCIRIQPCPHRYQSWENPKEQQLRGVRTRIEKATQKTREEELLMMVQRTLRMVLIERIRPALKK</sequence>
<protein>
    <submittedName>
        <fullName evidence="1">Uncharacterized protein</fullName>
    </submittedName>
</protein>
<reference evidence="1" key="1">
    <citation type="submission" date="2023-04" db="EMBL/GenBank/DDBJ databases">
        <title>Draft Genome sequencing of Naganishia species isolated from polar environments using Oxford Nanopore Technology.</title>
        <authorList>
            <person name="Leo P."/>
            <person name="Venkateswaran K."/>
        </authorList>
    </citation>
    <scope>NUCLEOTIDE SEQUENCE</scope>
    <source>
        <strain evidence="1">MNA-CCFEE 5423</strain>
    </source>
</reference>
<evidence type="ECO:0000313" key="2">
    <source>
        <dbReference type="Proteomes" id="UP001227268"/>
    </source>
</evidence>